<dbReference type="Proteomes" id="UP000177230">
    <property type="component" value="Unassembled WGS sequence"/>
</dbReference>
<proteinExistence type="inferred from homology"/>
<comment type="subcellular location">
    <subcellularLocation>
        <location evidence="1">Cell membrane</location>
        <topology evidence="1">Single-pass membrane protein</topology>
    </subcellularLocation>
</comment>
<keyword evidence="8" id="KW-0811">Translocation</keyword>
<dbReference type="PANTHER" id="PTHR33909">
    <property type="entry name" value="SEC TRANSLOCON ACCESSORY COMPLEX SUBUNIT YAJC"/>
    <property type="match status" value="1"/>
</dbReference>
<evidence type="ECO:0000256" key="3">
    <source>
        <dbReference type="ARBA" id="ARBA00022448"/>
    </source>
</evidence>
<dbReference type="NCBIfam" id="TIGR00739">
    <property type="entry name" value="yajC"/>
    <property type="match status" value="1"/>
</dbReference>
<organism evidence="11 12">
    <name type="scientific">Candidatus Edwardsbacteria bacterium GWF2_54_11</name>
    <dbReference type="NCBI Taxonomy" id="1817851"/>
    <lineage>
        <taxon>Bacteria</taxon>
        <taxon>Candidatus Edwardsiibacteriota</taxon>
    </lineage>
</organism>
<evidence type="ECO:0000313" key="12">
    <source>
        <dbReference type="Proteomes" id="UP000177230"/>
    </source>
</evidence>
<gene>
    <name evidence="11" type="ORF">A2024_06130</name>
</gene>
<dbReference type="EMBL" id="MFFM01000009">
    <property type="protein sequence ID" value="OGF14104.1"/>
    <property type="molecule type" value="Genomic_DNA"/>
</dbReference>
<dbReference type="AlphaFoldDB" id="A0A1F5RIB4"/>
<evidence type="ECO:0000256" key="5">
    <source>
        <dbReference type="ARBA" id="ARBA00022692"/>
    </source>
</evidence>
<dbReference type="SMART" id="SM01323">
    <property type="entry name" value="YajC"/>
    <property type="match status" value="1"/>
</dbReference>
<evidence type="ECO:0000256" key="9">
    <source>
        <dbReference type="ARBA" id="ARBA00023136"/>
    </source>
</evidence>
<keyword evidence="9 10" id="KW-0472">Membrane</keyword>
<evidence type="ECO:0000256" key="2">
    <source>
        <dbReference type="ARBA" id="ARBA00006742"/>
    </source>
</evidence>
<name>A0A1F5RIB4_9BACT</name>
<dbReference type="InterPro" id="IPR003849">
    <property type="entry name" value="Preprotein_translocase_YajC"/>
</dbReference>
<sequence length="108" mass="11538">MFGIAFALGQGGAPSGSSSGGGLMGLLPIIIMFVIIYLLLILPQQKQQKKHKEMLNTLQKGDRVVAAGGIHGTIVGVDEQRNIVVLKIDENVKIEVQKSTVASKIENK</sequence>
<comment type="caution">
    <text evidence="11">The sequence shown here is derived from an EMBL/GenBank/DDBJ whole genome shotgun (WGS) entry which is preliminary data.</text>
</comment>
<keyword evidence="3" id="KW-0813">Transport</keyword>
<protein>
    <submittedName>
        <fullName evidence="11">Preprotein translocase subunit YajC</fullName>
    </submittedName>
</protein>
<keyword evidence="5 10" id="KW-0812">Transmembrane</keyword>
<evidence type="ECO:0000256" key="4">
    <source>
        <dbReference type="ARBA" id="ARBA00022475"/>
    </source>
</evidence>
<keyword evidence="4" id="KW-1003">Cell membrane</keyword>
<evidence type="ECO:0000256" key="10">
    <source>
        <dbReference type="SAM" id="Phobius"/>
    </source>
</evidence>
<feature type="transmembrane region" description="Helical" evidence="10">
    <location>
        <begin position="20"/>
        <end position="42"/>
    </location>
</feature>
<keyword evidence="7 10" id="KW-1133">Transmembrane helix</keyword>
<evidence type="ECO:0000313" key="11">
    <source>
        <dbReference type="EMBL" id="OGF14104.1"/>
    </source>
</evidence>
<keyword evidence="6" id="KW-0653">Protein transport</keyword>
<reference evidence="11 12" key="1">
    <citation type="journal article" date="2016" name="Nat. Commun.">
        <title>Thousands of microbial genomes shed light on interconnected biogeochemical processes in an aquifer system.</title>
        <authorList>
            <person name="Anantharaman K."/>
            <person name="Brown C.T."/>
            <person name="Hug L.A."/>
            <person name="Sharon I."/>
            <person name="Castelle C.J."/>
            <person name="Probst A.J."/>
            <person name="Thomas B.C."/>
            <person name="Singh A."/>
            <person name="Wilkins M.J."/>
            <person name="Karaoz U."/>
            <person name="Brodie E.L."/>
            <person name="Williams K.H."/>
            <person name="Hubbard S.S."/>
            <person name="Banfield J.F."/>
        </authorList>
    </citation>
    <scope>NUCLEOTIDE SEQUENCE [LARGE SCALE GENOMIC DNA]</scope>
</reference>
<dbReference type="GO" id="GO:0005886">
    <property type="term" value="C:plasma membrane"/>
    <property type="evidence" value="ECO:0007669"/>
    <property type="project" value="UniProtKB-SubCell"/>
</dbReference>
<dbReference type="PRINTS" id="PR01853">
    <property type="entry name" value="YAJCTRNLCASE"/>
</dbReference>
<dbReference type="PANTHER" id="PTHR33909:SF1">
    <property type="entry name" value="SEC TRANSLOCON ACCESSORY COMPLEX SUBUNIT YAJC"/>
    <property type="match status" value="1"/>
</dbReference>
<evidence type="ECO:0000256" key="6">
    <source>
        <dbReference type="ARBA" id="ARBA00022927"/>
    </source>
</evidence>
<evidence type="ECO:0000256" key="7">
    <source>
        <dbReference type="ARBA" id="ARBA00022989"/>
    </source>
</evidence>
<evidence type="ECO:0000256" key="8">
    <source>
        <dbReference type="ARBA" id="ARBA00023010"/>
    </source>
</evidence>
<evidence type="ECO:0000256" key="1">
    <source>
        <dbReference type="ARBA" id="ARBA00004162"/>
    </source>
</evidence>
<comment type="similarity">
    <text evidence="2">Belongs to the YajC family.</text>
</comment>
<accession>A0A1F5RIB4</accession>
<dbReference type="Pfam" id="PF02699">
    <property type="entry name" value="YajC"/>
    <property type="match status" value="1"/>
</dbReference>
<dbReference type="GO" id="GO:0015031">
    <property type="term" value="P:protein transport"/>
    <property type="evidence" value="ECO:0007669"/>
    <property type="project" value="UniProtKB-KW"/>
</dbReference>